<comment type="subunit">
    <text evidence="5">Part of the 50S ribosomal subunit; part of the 5S rRNA/L5/L18/L25 subcomplex. Contacts the 5S rRNA. Binds to the 5S rRNA independently of L5 and L18.</text>
</comment>
<comment type="similarity">
    <text evidence="5">Belongs to the bacterial ribosomal protein bL25 family. CTC subfamily.</text>
</comment>
<dbReference type="InterPro" id="IPR020057">
    <property type="entry name" value="Ribosomal_bL25_b-dom"/>
</dbReference>
<comment type="function">
    <text evidence="5">This is one of the proteins that binds to the 5S RNA in the ribosome where it forms part of the central protuberance.</text>
</comment>
<dbReference type="InterPro" id="IPR020930">
    <property type="entry name" value="Ribosomal_uL5_bac-type"/>
</dbReference>
<sequence>MSVNFTLNATNRTDEGKGASRRLRRLEKKIPAVIYGGGKDAQSISIELRELVKAIENEAFYSHVLTLIIDGQPQQAVIKAMQRHPAKNTPLHADFLRVDAAQKLTMKVPLHYTNQEACVGVKTEGGSISIIATEVEIACLPNNLPEYLTVDLLGVHIGTTLHLSDIKLPEGVEIPSLAQGHDYDQPIANVHKA</sequence>
<accession>A0A4V2G638</accession>
<evidence type="ECO:0000259" key="8">
    <source>
        <dbReference type="Pfam" id="PF14693"/>
    </source>
</evidence>
<evidence type="ECO:0000313" key="10">
    <source>
        <dbReference type="Proteomes" id="UP000292423"/>
    </source>
</evidence>
<dbReference type="InterPro" id="IPR001021">
    <property type="entry name" value="Ribosomal_bL25_long"/>
</dbReference>
<evidence type="ECO:0000256" key="1">
    <source>
        <dbReference type="ARBA" id="ARBA00022730"/>
    </source>
</evidence>
<dbReference type="GO" id="GO:0022625">
    <property type="term" value="C:cytosolic large ribosomal subunit"/>
    <property type="evidence" value="ECO:0007669"/>
    <property type="project" value="TreeGrafter"/>
</dbReference>
<dbReference type="CDD" id="cd00495">
    <property type="entry name" value="Ribosomal_L25_TL5_CTC"/>
    <property type="match status" value="1"/>
</dbReference>
<dbReference type="Proteomes" id="UP000292423">
    <property type="component" value="Unassembled WGS sequence"/>
</dbReference>
<dbReference type="InterPro" id="IPR020055">
    <property type="entry name" value="Ribosomal_bL25_short"/>
</dbReference>
<keyword evidence="3 5" id="KW-0689">Ribosomal protein</keyword>
<dbReference type="Gene3D" id="2.40.240.10">
    <property type="entry name" value="Ribosomal Protein L25, Chain P"/>
    <property type="match status" value="1"/>
</dbReference>
<dbReference type="InterPro" id="IPR011035">
    <property type="entry name" value="Ribosomal_bL25/Gln-tRNA_synth"/>
</dbReference>
<evidence type="ECO:0000256" key="4">
    <source>
        <dbReference type="ARBA" id="ARBA00023274"/>
    </source>
</evidence>
<keyword evidence="4 5" id="KW-0687">Ribonucleoprotein</keyword>
<dbReference type="AlphaFoldDB" id="A0A4V2G638"/>
<dbReference type="GO" id="GO:0006412">
    <property type="term" value="P:translation"/>
    <property type="evidence" value="ECO:0007669"/>
    <property type="project" value="UniProtKB-UniRule"/>
</dbReference>
<gene>
    <name evidence="5" type="primary">rplY</name>
    <name evidence="5" type="synonym">ctc</name>
    <name evidence="9" type="ORF">EV700_1580</name>
</gene>
<dbReference type="Pfam" id="PF14693">
    <property type="entry name" value="Ribosomal_TL5_C"/>
    <property type="match status" value="1"/>
</dbReference>
<keyword evidence="1 5" id="KW-0699">rRNA-binding</keyword>
<evidence type="ECO:0000313" key="9">
    <source>
        <dbReference type="EMBL" id="RZU47186.1"/>
    </source>
</evidence>
<dbReference type="NCBIfam" id="NF004130">
    <property type="entry name" value="PRK05618.1-5"/>
    <property type="match status" value="1"/>
</dbReference>
<evidence type="ECO:0000256" key="3">
    <source>
        <dbReference type="ARBA" id="ARBA00022980"/>
    </source>
</evidence>
<evidence type="ECO:0000256" key="6">
    <source>
        <dbReference type="SAM" id="MobiDB-lite"/>
    </source>
</evidence>
<dbReference type="GO" id="GO:0008097">
    <property type="term" value="F:5S rRNA binding"/>
    <property type="evidence" value="ECO:0007669"/>
    <property type="project" value="InterPro"/>
</dbReference>
<dbReference type="OrthoDB" id="9806411at2"/>
<dbReference type="HAMAP" id="MF_01334">
    <property type="entry name" value="Ribosomal_bL25_CTC"/>
    <property type="match status" value="1"/>
</dbReference>
<proteinExistence type="inferred from homology"/>
<dbReference type="SUPFAM" id="SSF50715">
    <property type="entry name" value="Ribosomal protein L25-like"/>
    <property type="match status" value="1"/>
</dbReference>
<comment type="caution">
    <text evidence="9">The sequence shown here is derived from an EMBL/GenBank/DDBJ whole genome shotgun (WGS) entry which is preliminary data.</text>
</comment>
<dbReference type="RefSeq" id="WP_130412458.1">
    <property type="nucleotide sequence ID" value="NZ_SHKX01000011.1"/>
</dbReference>
<dbReference type="HAMAP" id="MF_01336">
    <property type="entry name" value="Ribosomal_bL25"/>
    <property type="match status" value="1"/>
</dbReference>
<organism evidence="9 10">
    <name type="scientific">Fluviicoccus keumensis</name>
    <dbReference type="NCBI Taxonomy" id="1435465"/>
    <lineage>
        <taxon>Bacteria</taxon>
        <taxon>Pseudomonadati</taxon>
        <taxon>Pseudomonadota</taxon>
        <taxon>Gammaproteobacteria</taxon>
        <taxon>Moraxellales</taxon>
        <taxon>Moraxellaceae</taxon>
        <taxon>Fluviicoccus</taxon>
    </lineage>
</organism>
<protein>
    <recommendedName>
        <fullName evidence="5">Large ribosomal subunit protein bL25</fullName>
    </recommendedName>
    <alternativeName>
        <fullName evidence="5">General stress protein CTC</fullName>
    </alternativeName>
</protein>
<name>A0A4V2G638_9GAMM</name>
<dbReference type="Pfam" id="PF01386">
    <property type="entry name" value="Ribosomal_L25p"/>
    <property type="match status" value="1"/>
</dbReference>
<dbReference type="Gene3D" id="2.170.120.20">
    <property type="entry name" value="Ribosomal protein L25, beta domain"/>
    <property type="match status" value="1"/>
</dbReference>
<dbReference type="NCBIfam" id="NF004612">
    <property type="entry name" value="PRK05943.1"/>
    <property type="match status" value="1"/>
</dbReference>
<feature type="domain" description="Large ribosomal subunit protein bL25 L25" evidence="7">
    <location>
        <begin position="7"/>
        <end position="95"/>
    </location>
</feature>
<dbReference type="PANTHER" id="PTHR33284:SF1">
    <property type="entry name" value="RIBOSOMAL PROTEIN L25_GLN-TRNA SYNTHETASE, ANTI-CODON-BINDING DOMAIN-CONTAINING PROTEIN"/>
    <property type="match status" value="1"/>
</dbReference>
<evidence type="ECO:0000256" key="2">
    <source>
        <dbReference type="ARBA" id="ARBA00022884"/>
    </source>
</evidence>
<dbReference type="InterPro" id="IPR029751">
    <property type="entry name" value="Ribosomal_L25_dom"/>
</dbReference>
<reference evidence="9 10" key="1">
    <citation type="submission" date="2019-02" db="EMBL/GenBank/DDBJ databases">
        <title>Genomic Encyclopedia of Type Strains, Phase IV (KMG-IV): sequencing the most valuable type-strain genomes for metagenomic binning, comparative biology and taxonomic classification.</title>
        <authorList>
            <person name="Goeker M."/>
        </authorList>
    </citation>
    <scope>NUCLEOTIDE SEQUENCE [LARGE SCALE GENOMIC DNA]</scope>
    <source>
        <strain evidence="9 10">DSM 105135</strain>
    </source>
</reference>
<dbReference type="InterPro" id="IPR020056">
    <property type="entry name" value="Rbsml_bL25/Gln-tRNA_synth_N"/>
</dbReference>
<dbReference type="EMBL" id="SHKX01000011">
    <property type="protein sequence ID" value="RZU47186.1"/>
    <property type="molecule type" value="Genomic_DNA"/>
</dbReference>
<feature type="region of interest" description="Disordered" evidence="6">
    <location>
        <begin position="1"/>
        <end position="20"/>
    </location>
</feature>
<dbReference type="PANTHER" id="PTHR33284">
    <property type="entry name" value="RIBOSOMAL PROTEIN L25/GLN-TRNA SYNTHETASE, ANTI-CODON-BINDING DOMAIN-CONTAINING PROTEIN"/>
    <property type="match status" value="1"/>
</dbReference>
<keyword evidence="2 5" id="KW-0694">RNA-binding</keyword>
<dbReference type="GO" id="GO:0003735">
    <property type="term" value="F:structural constituent of ribosome"/>
    <property type="evidence" value="ECO:0007669"/>
    <property type="project" value="InterPro"/>
</dbReference>
<dbReference type="NCBIfam" id="NF004128">
    <property type="entry name" value="PRK05618.1-2"/>
    <property type="match status" value="1"/>
</dbReference>
<dbReference type="InterPro" id="IPR037121">
    <property type="entry name" value="Ribosomal_bL25_C"/>
</dbReference>
<feature type="domain" description="Large ribosomal subunit protein bL25 beta" evidence="8">
    <location>
        <begin position="103"/>
        <end position="192"/>
    </location>
</feature>
<evidence type="ECO:0000256" key="5">
    <source>
        <dbReference type="HAMAP-Rule" id="MF_01334"/>
    </source>
</evidence>
<evidence type="ECO:0000259" key="7">
    <source>
        <dbReference type="Pfam" id="PF01386"/>
    </source>
</evidence>
<dbReference type="NCBIfam" id="TIGR00731">
    <property type="entry name" value="bL25_bact_ctc"/>
    <property type="match status" value="1"/>
</dbReference>
<feature type="compositionally biased region" description="Polar residues" evidence="6">
    <location>
        <begin position="1"/>
        <end position="11"/>
    </location>
</feature>
<keyword evidence="10" id="KW-1185">Reference proteome</keyword>